<keyword evidence="6" id="KW-0509">mRNA transport</keyword>
<feature type="region of interest" description="Disordered" evidence="11">
    <location>
        <begin position="629"/>
        <end position="656"/>
    </location>
</feature>
<name>A0A9P6UNC3_9FUNG</name>
<feature type="compositionally biased region" description="Basic and acidic residues" evidence="11">
    <location>
        <begin position="971"/>
        <end position="983"/>
    </location>
</feature>
<accession>A0A9P6UNC3</accession>
<feature type="compositionally biased region" description="Polar residues" evidence="11">
    <location>
        <begin position="633"/>
        <end position="652"/>
    </location>
</feature>
<evidence type="ECO:0000256" key="8">
    <source>
        <dbReference type="ARBA" id="ARBA00023010"/>
    </source>
</evidence>
<dbReference type="GO" id="GO:0017056">
    <property type="term" value="F:structural constituent of nuclear pore"/>
    <property type="evidence" value="ECO:0007669"/>
    <property type="project" value="InterPro"/>
</dbReference>
<evidence type="ECO:0000313" key="14">
    <source>
        <dbReference type="Proteomes" id="UP000823405"/>
    </source>
</evidence>
<feature type="compositionally biased region" description="Gly residues" evidence="11">
    <location>
        <begin position="1"/>
        <end position="15"/>
    </location>
</feature>
<reference evidence="13" key="1">
    <citation type="journal article" date="2020" name="Fungal Divers.">
        <title>Resolving the Mortierellaceae phylogeny through synthesis of multi-gene phylogenetics and phylogenomics.</title>
        <authorList>
            <person name="Vandepol N."/>
            <person name="Liber J."/>
            <person name="Desiro A."/>
            <person name="Na H."/>
            <person name="Kennedy M."/>
            <person name="Barry K."/>
            <person name="Grigoriev I.V."/>
            <person name="Miller A.N."/>
            <person name="O'Donnell K."/>
            <person name="Stajich J.E."/>
            <person name="Bonito G."/>
        </authorList>
    </citation>
    <scope>NUCLEOTIDE SEQUENCE</scope>
    <source>
        <strain evidence="13">NVP60</strain>
    </source>
</reference>
<dbReference type="Gene3D" id="1.25.40.690">
    <property type="match status" value="1"/>
</dbReference>
<keyword evidence="5" id="KW-0068">Autocatalytic cleavage</keyword>
<dbReference type="Pfam" id="PF04096">
    <property type="entry name" value="Nucleoporin2"/>
    <property type="match status" value="1"/>
</dbReference>
<evidence type="ECO:0000256" key="2">
    <source>
        <dbReference type="ARBA" id="ARBA00008926"/>
    </source>
</evidence>
<evidence type="ECO:0000256" key="1">
    <source>
        <dbReference type="ARBA" id="ARBA00004567"/>
    </source>
</evidence>
<comment type="subcellular location">
    <subcellularLocation>
        <location evidence="1">Nucleus</location>
        <location evidence="1">Nuclear pore complex</location>
    </subcellularLocation>
</comment>
<keyword evidence="8" id="KW-0811">Translocation</keyword>
<feature type="region of interest" description="Disordered" evidence="11">
    <location>
        <begin position="1"/>
        <end position="27"/>
    </location>
</feature>
<dbReference type="GO" id="GO:0006405">
    <property type="term" value="P:RNA export from nucleus"/>
    <property type="evidence" value="ECO:0007669"/>
    <property type="project" value="TreeGrafter"/>
</dbReference>
<feature type="domain" description="Peptidase S59" evidence="12">
    <location>
        <begin position="771"/>
        <end position="915"/>
    </location>
</feature>
<feature type="region of interest" description="Disordered" evidence="11">
    <location>
        <begin position="728"/>
        <end position="764"/>
    </location>
</feature>
<evidence type="ECO:0000256" key="10">
    <source>
        <dbReference type="ARBA" id="ARBA00023242"/>
    </source>
</evidence>
<dbReference type="Gene3D" id="3.30.1610.10">
    <property type="entry name" value="Peptidase S59, nucleoporin"/>
    <property type="match status" value="1"/>
</dbReference>
<dbReference type="EMBL" id="JAAAIN010000603">
    <property type="protein sequence ID" value="KAG0312569.1"/>
    <property type="molecule type" value="Genomic_DNA"/>
</dbReference>
<feature type="compositionally biased region" description="Acidic residues" evidence="11">
    <location>
        <begin position="984"/>
        <end position="993"/>
    </location>
</feature>
<feature type="compositionally biased region" description="Polar residues" evidence="11">
    <location>
        <begin position="747"/>
        <end position="756"/>
    </location>
</feature>
<dbReference type="PANTHER" id="PTHR23198:SF6">
    <property type="entry name" value="NUCLEAR PORE COMPLEX PROTEIN NUP98-NUP96"/>
    <property type="match status" value="1"/>
</dbReference>
<keyword evidence="4" id="KW-0677">Repeat</keyword>
<dbReference type="GO" id="GO:0006606">
    <property type="term" value="P:protein import into nucleus"/>
    <property type="evidence" value="ECO:0007669"/>
    <property type="project" value="TreeGrafter"/>
</dbReference>
<dbReference type="InterPro" id="IPR036903">
    <property type="entry name" value="Nup98_auto-Pept-S59_dom_sf"/>
</dbReference>
<feature type="compositionally biased region" description="Polar residues" evidence="11">
    <location>
        <begin position="699"/>
        <end position="716"/>
    </location>
</feature>
<dbReference type="InterPro" id="IPR007230">
    <property type="entry name" value="Nup98_auto-Pept-S59_dom"/>
</dbReference>
<dbReference type="Proteomes" id="UP000823405">
    <property type="component" value="Unassembled WGS sequence"/>
</dbReference>
<evidence type="ECO:0000256" key="4">
    <source>
        <dbReference type="ARBA" id="ARBA00022737"/>
    </source>
</evidence>
<gene>
    <name evidence="13" type="ORF">BGZ97_011079</name>
</gene>
<organism evidence="13 14">
    <name type="scientific">Linnemannia gamsii</name>
    <dbReference type="NCBI Taxonomy" id="64522"/>
    <lineage>
        <taxon>Eukaryota</taxon>
        <taxon>Fungi</taxon>
        <taxon>Fungi incertae sedis</taxon>
        <taxon>Mucoromycota</taxon>
        <taxon>Mortierellomycotina</taxon>
        <taxon>Mortierellomycetes</taxon>
        <taxon>Mortierellales</taxon>
        <taxon>Mortierellaceae</taxon>
        <taxon>Linnemannia</taxon>
    </lineage>
</organism>
<evidence type="ECO:0000256" key="5">
    <source>
        <dbReference type="ARBA" id="ARBA00022813"/>
    </source>
</evidence>
<evidence type="ECO:0000256" key="6">
    <source>
        <dbReference type="ARBA" id="ARBA00022816"/>
    </source>
</evidence>
<keyword evidence="7" id="KW-0653">Protein transport</keyword>
<feature type="region of interest" description="Disordered" evidence="11">
    <location>
        <begin position="681"/>
        <end position="716"/>
    </location>
</feature>
<comment type="similarity">
    <text evidence="2">Belongs to the nucleoporin GLFG family.</text>
</comment>
<feature type="region of interest" description="Disordered" evidence="11">
    <location>
        <begin position="969"/>
        <end position="1057"/>
    </location>
</feature>
<dbReference type="Gene3D" id="1.10.10.2360">
    <property type="match status" value="1"/>
</dbReference>
<evidence type="ECO:0000256" key="11">
    <source>
        <dbReference type="SAM" id="MobiDB-lite"/>
    </source>
</evidence>
<dbReference type="FunFam" id="3.30.1610.10:FF:000003">
    <property type="entry name" value="Nucleoporin SONB, putative"/>
    <property type="match status" value="1"/>
</dbReference>
<protein>
    <recommendedName>
        <fullName evidence="12">Peptidase S59 domain-containing protein</fullName>
    </recommendedName>
</protein>
<dbReference type="GO" id="GO:0034398">
    <property type="term" value="P:telomere tethering at nuclear periphery"/>
    <property type="evidence" value="ECO:0007669"/>
    <property type="project" value="TreeGrafter"/>
</dbReference>
<dbReference type="PROSITE" id="PS51434">
    <property type="entry name" value="NUP_C"/>
    <property type="match status" value="1"/>
</dbReference>
<evidence type="ECO:0000313" key="13">
    <source>
        <dbReference type="EMBL" id="KAG0312569.1"/>
    </source>
</evidence>
<dbReference type="GO" id="GO:0003723">
    <property type="term" value="F:RNA binding"/>
    <property type="evidence" value="ECO:0007669"/>
    <property type="project" value="TreeGrafter"/>
</dbReference>
<evidence type="ECO:0000256" key="9">
    <source>
        <dbReference type="ARBA" id="ARBA00023132"/>
    </source>
</evidence>
<evidence type="ECO:0000256" key="3">
    <source>
        <dbReference type="ARBA" id="ARBA00022448"/>
    </source>
</evidence>
<dbReference type="OrthoDB" id="3797628at2759"/>
<sequence>MFPSSGFGGGGGFGGQQQQNTGFGSGGAFGAPAAGGFGGAAPTGFGGAAQTTGGFGAAPAAGGFGAAPANTGFGGGGFGGSSTGFGVQAQAQPQTGFGGSSFGAAPTSTAGGFGGFGGASTATGGFGSNTGFGAKPATTGFGAQPTTGFGATANTGFGGAATSSFGGGAGMLGGGLNANQAGNGTANPPFSPYVEKDLSSGQNSHYQSITAMPAYRNFSFEELRMQDYQQGRKFPGQAGGFGAATTGFGQQQQPAATGFGAPATTGFGAGNTTSALGGFGAGSTGFGGTPGFGGTTGAFGAAPAASTGFGAAAAPATGFGATSSAFGAQPAGGFGAAQPTTGFGATGAFGAAAPKPATTGFGGFGAPATSQPATGFGGAGAFGATAAAPSLFGGAASGTTSAFGAPAATAPTGFGGFGATATSTAPAAGGLGFGLGGAGAFGAPKPATTSLFGAPASSAAAAPAFGGFGTTPAASTGGGLFGATSTGSSLFPASTATTGGGLFGGGATAAPAFGAAPGSTSLFGAKPATTGGLFGAPAASPGFGATPAFASAAAAPSPFGSSTLGGGFLGSSTNTQAAQPAMVASVSGNIYGDNPLFQRDTTTAAAKTQPAILSRTEPAQKLPALVPPVRFSPRQTQVRLRPTSTATFSSSVAGGDPSANRKSLLLLDGINDDSAFASEDYTPRRSVKKLQLKPRDSQGDFNSSQQFDSQRSATFNSQLEERAADSLVRNRSLNGGRANESLAPLIGSQSQMNPVRNENAAASRASSSRVDGEYWMSPSLEELRKFSPTELSKVKDFKVGVPGVGSVSFLEPVDLTTVPSLASICGNIVQFSHKICVVYPDEDNKPARGEGLNVPALISLERCWPVNRSTREPIIVAKGSAEFVNHVKRLKRQSETEFLDFTADNGTWTFKVRHFSKYGLSDDEEDDQEHSAQAEAGHRSFSKTSIVAVAGVSTATVIAAAAAYRAFGSSHNEHTPSPRHSDAMDMDQDESYESETSFRRSSFARLSKSSDPQRHNVMRASLFGDSPSSQDRQMKRGSVWSNVSSDSLEQAESKAEHADGLVAEQVRPSFQQEFNKETLHSHPPRKFTRSLYEQSLLFRKGNLLADAGLMMGRSCRVGWGPNGLMAACGTICGFEAIKERADRSKVKETVDLHEISQSVVQLSKLKVVAAAKEVEVERHTKSLNALLRNTTITLDQNNEPKANIVQGTSFTAMMNSLKEQEHNLSTEEVYAWILGQSLFDSQPTPANIAEMPKAAQDSYEAIGRRVRCGNWLSHVVKPALEADLQRLERTQGQTVTGDTIFTLLANNKRQKAVIASIQAKEPRLATLISQSGRGSRPLSGVEDQLALYKKAGAESSIPADYLKVYALLCGALTVNVAPQGAPRRFVTDGLDWRRTFGLHLWYSNTPGVNLAEAVNEYVLSMAENPAVAKPAPWYQRSKENQDPEHYDILFQLMALLTIPSKSLEDALHPLGISPAALDYRLSWIFYMVLTQSLHISGFRSTSSHSKICADFMFQLESLGLWEWAVFVALHLETTLARETAVRQILERNVQLDYRSIVGLIETEELAEERKKVEFVTQSLSVPEEWIWAARATRAKYEGTQAQEVQGLLKGGEVQRGHNLIMTTLAPEYILNEDLEALSAMLALVDQTKVAGWENGGEIYQKYLDCCSGYEGTVSRLRLSSKVTYSNDLVPAEDIEALQKEVEELLERLPLLLKYKGANAHPSLDACVTEMASKCTHLLRDLNDLSIQQSSSFTDLPLTEEQRMSAIQQFSSEHFDDFLKSAEMSAY</sequence>
<keyword evidence="14" id="KW-1185">Reference proteome</keyword>
<proteinExistence type="inferred from homology"/>
<keyword evidence="3" id="KW-0813">Transport</keyword>
<dbReference type="PANTHER" id="PTHR23198">
    <property type="entry name" value="NUCLEOPORIN"/>
    <property type="match status" value="1"/>
</dbReference>
<dbReference type="GO" id="GO:0008139">
    <property type="term" value="F:nuclear localization sequence binding"/>
    <property type="evidence" value="ECO:0007669"/>
    <property type="project" value="TreeGrafter"/>
</dbReference>
<dbReference type="InterPro" id="IPR037665">
    <property type="entry name" value="Nucleoporin_S59-like"/>
</dbReference>
<dbReference type="InterPro" id="IPR021967">
    <property type="entry name" value="Nup98_C"/>
</dbReference>
<dbReference type="FunFam" id="1.10.10.2360:FF:000001">
    <property type="entry name" value="Nuclear pore complex protein Nup98-Nup96"/>
    <property type="match status" value="1"/>
</dbReference>
<evidence type="ECO:0000256" key="7">
    <source>
        <dbReference type="ARBA" id="ARBA00022927"/>
    </source>
</evidence>
<comment type="caution">
    <text evidence="13">The sequence shown here is derived from an EMBL/GenBank/DDBJ whole genome shotgun (WGS) entry which is preliminary data.</text>
</comment>
<dbReference type="GO" id="GO:0000973">
    <property type="term" value="P:post-transcriptional tethering of RNA polymerase II gene DNA at nuclear periphery"/>
    <property type="evidence" value="ECO:0007669"/>
    <property type="project" value="TreeGrafter"/>
</dbReference>
<dbReference type="GO" id="GO:0044614">
    <property type="term" value="C:nuclear pore cytoplasmic filaments"/>
    <property type="evidence" value="ECO:0007669"/>
    <property type="project" value="TreeGrafter"/>
</dbReference>
<dbReference type="GO" id="GO:0051028">
    <property type="term" value="P:mRNA transport"/>
    <property type="evidence" value="ECO:0007669"/>
    <property type="project" value="UniProtKB-KW"/>
</dbReference>
<evidence type="ECO:0000259" key="12">
    <source>
        <dbReference type="PROSITE" id="PS51434"/>
    </source>
</evidence>
<feature type="compositionally biased region" description="Polar residues" evidence="11">
    <location>
        <begin position="1039"/>
        <end position="1050"/>
    </location>
</feature>
<keyword evidence="9" id="KW-0906">Nuclear pore complex</keyword>
<dbReference type="Pfam" id="PF12110">
    <property type="entry name" value="Nup96"/>
    <property type="match status" value="1"/>
</dbReference>
<dbReference type="SUPFAM" id="SSF82215">
    <property type="entry name" value="C-terminal autoproteolytic domain of nucleoporin nup98"/>
    <property type="match status" value="1"/>
</dbReference>
<keyword evidence="10" id="KW-0539">Nucleus</keyword>